<gene>
    <name evidence="2" type="ORF">CFK40_03670</name>
</gene>
<dbReference type="AlphaFoldDB" id="A0A221M941"/>
<sequence length="303" mass="32009">MNYSVGVDIGGTKVAIAIVNKYGEIIEQKIMPTDLSILPETMISQINDEIKTIMSVSGIPDTDIIGIGIGAPGPLDSKRGVITCPPNLQTWIDIPIQELVQKHFPYPVRLENDASAATLAEKWIGAAQENDNFVYMTVSTGVGSGIVADGTLLRGLKGNAGDIGHTVVDPSFGQCPCGQYGCLESIASGTAIAKRGSEIMGENLSTKEVFDLYAEGNKKIATLIENVFRVLGVACVTLINTFDTEKIVIGGGVSKVGEPLFKSIQSYVSQYALNPTGRETKIVPAKLEQSAGVVGAAALCFDI</sequence>
<dbReference type="InterPro" id="IPR000600">
    <property type="entry name" value="ROK"/>
</dbReference>
<accession>A0A221M941</accession>
<dbReference type="Gene3D" id="3.30.420.40">
    <property type="match status" value="2"/>
</dbReference>
<organism evidence="2 3">
    <name type="scientific">Virgibacillus necropolis</name>
    <dbReference type="NCBI Taxonomy" id="163877"/>
    <lineage>
        <taxon>Bacteria</taxon>
        <taxon>Bacillati</taxon>
        <taxon>Bacillota</taxon>
        <taxon>Bacilli</taxon>
        <taxon>Bacillales</taxon>
        <taxon>Bacillaceae</taxon>
        <taxon>Virgibacillus</taxon>
    </lineage>
</organism>
<dbReference type="PANTHER" id="PTHR18964">
    <property type="entry name" value="ROK (REPRESSOR, ORF, KINASE) FAMILY"/>
    <property type="match status" value="1"/>
</dbReference>
<keyword evidence="3" id="KW-1185">Reference proteome</keyword>
<dbReference type="RefSeq" id="WP_089530738.1">
    <property type="nucleotide sequence ID" value="NZ_CP022437.1"/>
</dbReference>
<dbReference type="InterPro" id="IPR049874">
    <property type="entry name" value="ROK_cs"/>
</dbReference>
<reference evidence="2 3" key="1">
    <citation type="journal article" date="2003" name="Int. J. Syst. Evol. Microbiol.">
        <title>Virgibacillus carmonensis sp. nov., Virgibacillus necropolis sp. nov. and Virgibacillus picturae sp. nov., three novel species isolated from deteriorated mural paintings, transfer of the species of the genus salibacillus to Virgibacillus, as Virgibacillus marismortui comb. nov. and Virgibacillus salexigens comb. nov., and emended description of the genus Virgibacillus.</title>
        <authorList>
            <person name="Heyrman J."/>
            <person name="Logan N.A."/>
            <person name="Busse H.J."/>
            <person name="Balcaen A."/>
            <person name="Lebbe L."/>
            <person name="Rodriguez-Diaz M."/>
            <person name="Swings J."/>
            <person name="De Vos P."/>
        </authorList>
    </citation>
    <scope>NUCLEOTIDE SEQUENCE [LARGE SCALE GENOMIC DNA]</scope>
    <source>
        <strain evidence="2 3">LMG 19488</strain>
    </source>
</reference>
<dbReference type="PANTHER" id="PTHR18964:SF149">
    <property type="entry name" value="BIFUNCTIONAL UDP-N-ACETYLGLUCOSAMINE 2-EPIMERASE_N-ACETYLMANNOSAMINE KINASE"/>
    <property type="match status" value="1"/>
</dbReference>
<dbReference type="SUPFAM" id="SSF53067">
    <property type="entry name" value="Actin-like ATPase domain"/>
    <property type="match status" value="1"/>
</dbReference>
<evidence type="ECO:0000313" key="3">
    <source>
        <dbReference type="Proteomes" id="UP000204391"/>
    </source>
</evidence>
<comment type="similarity">
    <text evidence="1">Belongs to the ROK (NagC/XylR) family.</text>
</comment>
<dbReference type="KEGG" id="vne:CFK40_03670"/>
<dbReference type="Proteomes" id="UP000204391">
    <property type="component" value="Chromosome"/>
</dbReference>
<evidence type="ECO:0000313" key="2">
    <source>
        <dbReference type="EMBL" id="ASN04168.1"/>
    </source>
</evidence>
<dbReference type="Pfam" id="PF00480">
    <property type="entry name" value="ROK"/>
    <property type="match status" value="1"/>
</dbReference>
<dbReference type="PROSITE" id="PS01125">
    <property type="entry name" value="ROK"/>
    <property type="match status" value="1"/>
</dbReference>
<proteinExistence type="inferred from homology"/>
<evidence type="ECO:0000256" key="1">
    <source>
        <dbReference type="ARBA" id="ARBA00006479"/>
    </source>
</evidence>
<name>A0A221M941_9BACI</name>
<dbReference type="OrthoDB" id="9795247at2"/>
<dbReference type="EMBL" id="CP022437">
    <property type="protein sequence ID" value="ASN04168.1"/>
    <property type="molecule type" value="Genomic_DNA"/>
</dbReference>
<protein>
    <submittedName>
        <fullName evidence="2">Transcriptional regulator</fullName>
    </submittedName>
</protein>
<dbReference type="InterPro" id="IPR043129">
    <property type="entry name" value="ATPase_NBD"/>
</dbReference>